<feature type="binding site" evidence="2">
    <location>
        <position position="88"/>
    </location>
    <ligand>
        <name>Fe cation</name>
        <dbReference type="ChEBI" id="CHEBI:24875"/>
    </ligand>
</feature>
<dbReference type="HAMAP" id="MF_00163">
    <property type="entry name" value="Pep_deformylase"/>
    <property type="match status" value="1"/>
</dbReference>
<dbReference type="EMBL" id="PEZY01000012">
    <property type="protein sequence ID" value="PIS05957.1"/>
    <property type="molecule type" value="Genomic_DNA"/>
</dbReference>
<dbReference type="EC" id="3.5.1.88" evidence="2"/>
<comment type="cofactor">
    <cofactor evidence="2">
        <name>Fe(2+)</name>
        <dbReference type="ChEBI" id="CHEBI:29033"/>
    </cofactor>
    <text evidence="2">Binds 1 Fe(2+) ion.</text>
</comment>
<comment type="function">
    <text evidence="2">Removes the formyl group from the N-terminal Met of newly synthesized proteins. Requires at least a dipeptide for an efficient rate of reaction. N-terminal L-methionine is a prerequisite for activity but the enzyme has broad specificity at other positions.</text>
</comment>
<evidence type="ECO:0000313" key="4">
    <source>
        <dbReference type="Proteomes" id="UP000229056"/>
    </source>
</evidence>
<dbReference type="SUPFAM" id="SSF56420">
    <property type="entry name" value="Peptide deformylase"/>
    <property type="match status" value="1"/>
</dbReference>
<dbReference type="PRINTS" id="PR01576">
    <property type="entry name" value="PDEFORMYLASE"/>
</dbReference>
<keyword evidence="2" id="KW-0479">Metal-binding</keyword>
<evidence type="ECO:0000256" key="1">
    <source>
        <dbReference type="ARBA" id="ARBA00010759"/>
    </source>
</evidence>
<organism evidence="3 4">
    <name type="scientific">Candidatus Buchananbacteria bacterium CG10_big_fil_rev_8_21_14_0_10_33_19</name>
    <dbReference type="NCBI Taxonomy" id="1974525"/>
    <lineage>
        <taxon>Bacteria</taxon>
        <taxon>Candidatus Buchananiibacteriota</taxon>
    </lineage>
</organism>
<dbReference type="PIRSF" id="PIRSF004749">
    <property type="entry name" value="Pep_def"/>
    <property type="match status" value="1"/>
</dbReference>
<sequence length="152" mass="17200">MLKLIIHPNPILRTKSQKVTDVLDSKIQKLIPEMLETMKDSNGVGLAAPQIGQNIRLLVIGHKDKDLVIINPKIIKKSLLKDWDEEGCLSIPHKYGQVKRHKSVTIKYLNEGGQEQTIKANGLLARIIQHEIDHLDGILFIDKVKDLADIEY</sequence>
<proteinExistence type="inferred from homology"/>
<dbReference type="CDD" id="cd00487">
    <property type="entry name" value="Pep_deformylase"/>
    <property type="match status" value="1"/>
</dbReference>
<keyword evidence="2" id="KW-0378">Hydrolase</keyword>
<dbReference type="GO" id="GO:0046872">
    <property type="term" value="F:metal ion binding"/>
    <property type="evidence" value="ECO:0007669"/>
    <property type="project" value="UniProtKB-KW"/>
</dbReference>
<keyword evidence="2" id="KW-0408">Iron</keyword>
<dbReference type="Proteomes" id="UP000229056">
    <property type="component" value="Unassembled WGS sequence"/>
</dbReference>
<dbReference type="PANTHER" id="PTHR10458">
    <property type="entry name" value="PEPTIDE DEFORMYLASE"/>
    <property type="match status" value="1"/>
</dbReference>
<feature type="active site" evidence="2">
    <location>
        <position position="131"/>
    </location>
</feature>
<dbReference type="GO" id="GO:0006412">
    <property type="term" value="P:translation"/>
    <property type="evidence" value="ECO:0007669"/>
    <property type="project" value="UniProtKB-UniRule"/>
</dbReference>
<accession>A0A2H0W3V7</accession>
<comment type="catalytic activity">
    <reaction evidence="2">
        <text>N-terminal N-formyl-L-methionyl-[peptide] + H2O = N-terminal L-methionyl-[peptide] + formate</text>
        <dbReference type="Rhea" id="RHEA:24420"/>
        <dbReference type="Rhea" id="RHEA-COMP:10639"/>
        <dbReference type="Rhea" id="RHEA-COMP:10640"/>
        <dbReference type="ChEBI" id="CHEBI:15377"/>
        <dbReference type="ChEBI" id="CHEBI:15740"/>
        <dbReference type="ChEBI" id="CHEBI:49298"/>
        <dbReference type="ChEBI" id="CHEBI:64731"/>
        <dbReference type="EC" id="3.5.1.88"/>
    </reaction>
</comment>
<dbReference type="Pfam" id="PF01327">
    <property type="entry name" value="Pep_deformylase"/>
    <property type="match status" value="1"/>
</dbReference>
<dbReference type="InterPro" id="IPR023635">
    <property type="entry name" value="Peptide_deformylase"/>
</dbReference>
<reference evidence="4" key="1">
    <citation type="submission" date="2017-09" db="EMBL/GenBank/DDBJ databases">
        <title>Depth-based differentiation of microbial function through sediment-hosted aquifers and enrichment of novel symbionts in the deep terrestrial subsurface.</title>
        <authorList>
            <person name="Probst A.J."/>
            <person name="Ladd B."/>
            <person name="Jarett J.K."/>
            <person name="Geller-Mcgrath D.E."/>
            <person name="Sieber C.M.K."/>
            <person name="Emerson J.B."/>
            <person name="Anantharaman K."/>
            <person name="Thomas B.C."/>
            <person name="Malmstrom R."/>
            <person name="Stieglmeier M."/>
            <person name="Klingl A."/>
            <person name="Woyke T."/>
            <person name="Ryan C.M."/>
            <person name="Banfield J.F."/>
        </authorList>
    </citation>
    <scope>NUCLEOTIDE SEQUENCE [LARGE SCALE GENOMIC DNA]</scope>
</reference>
<dbReference type="PANTHER" id="PTHR10458:SF22">
    <property type="entry name" value="PEPTIDE DEFORMYLASE"/>
    <property type="match status" value="1"/>
</dbReference>
<dbReference type="InterPro" id="IPR036821">
    <property type="entry name" value="Peptide_deformylase_sf"/>
</dbReference>
<feature type="binding site" evidence="2">
    <location>
        <position position="134"/>
    </location>
    <ligand>
        <name>Fe cation</name>
        <dbReference type="ChEBI" id="CHEBI:24875"/>
    </ligand>
</feature>
<dbReference type="NCBIfam" id="NF001159">
    <property type="entry name" value="PRK00150.1-3"/>
    <property type="match status" value="1"/>
</dbReference>
<feature type="binding site" evidence="2">
    <location>
        <position position="130"/>
    </location>
    <ligand>
        <name>Fe cation</name>
        <dbReference type="ChEBI" id="CHEBI:24875"/>
    </ligand>
</feature>
<dbReference type="GO" id="GO:0042586">
    <property type="term" value="F:peptide deformylase activity"/>
    <property type="evidence" value="ECO:0007669"/>
    <property type="project" value="UniProtKB-UniRule"/>
</dbReference>
<comment type="caution">
    <text evidence="3">The sequence shown here is derived from an EMBL/GenBank/DDBJ whole genome shotgun (WGS) entry which is preliminary data.</text>
</comment>
<name>A0A2H0W3V7_9BACT</name>
<dbReference type="AlphaFoldDB" id="A0A2H0W3V7"/>
<evidence type="ECO:0000256" key="2">
    <source>
        <dbReference type="HAMAP-Rule" id="MF_00163"/>
    </source>
</evidence>
<dbReference type="NCBIfam" id="TIGR00079">
    <property type="entry name" value="pept_deformyl"/>
    <property type="match status" value="1"/>
</dbReference>
<dbReference type="Gene3D" id="3.90.45.10">
    <property type="entry name" value="Peptide deformylase"/>
    <property type="match status" value="1"/>
</dbReference>
<evidence type="ECO:0000313" key="3">
    <source>
        <dbReference type="EMBL" id="PIS05957.1"/>
    </source>
</evidence>
<keyword evidence="2" id="KW-0648">Protein biosynthesis</keyword>
<gene>
    <name evidence="2 3" type="primary">def</name>
    <name evidence="3" type="ORF">COT80_04285</name>
</gene>
<comment type="similarity">
    <text evidence="1 2">Belongs to the polypeptide deformylase family.</text>
</comment>
<protein>
    <recommendedName>
        <fullName evidence="2">Peptide deformylase</fullName>
        <shortName evidence="2">PDF</shortName>
        <ecNumber evidence="2">3.5.1.88</ecNumber>
    </recommendedName>
    <alternativeName>
        <fullName evidence="2">Polypeptide deformylase</fullName>
    </alternativeName>
</protein>